<dbReference type="GO" id="GO:0030289">
    <property type="term" value="C:protein phosphatase 4 complex"/>
    <property type="evidence" value="ECO:0007669"/>
    <property type="project" value="InterPro"/>
</dbReference>
<organism evidence="3 4">
    <name type="scientific">Dichanthelium oligosanthes</name>
    <dbReference type="NCBI Taxonomy" id="888268"/>
    <lineage>
        <taxon>Eukaryota</taxon>
        <taxon>Viridiplantae</taxon>
        <taxon>Streptophyta</taxon>
        <taxon>Embryophyta</taxon>
        <taxon>Tracheophyta</taxon>
        <taxon>Spermatophyta</taxon>
        <taxon>Magnoliopsida</taxon>
        <taxon>Liliopsida</taxon>
        <taxon>Poales</taxon>
        <taxon>Poaceae</taxon>
        <taxon>PACMAD clade</taxon>
        <taxon>Panicoideae</taxon>
        <taxon>Panicodae</taxon>
        <taxon>Paniceae</taxon>
        <taxon>Dichantheliinae</taxon>
        <taxon>Dichanthelium</taxon>
    </lineage>
</organism>
<evidence type="ECO:0000256" key="1">
    <source>
        <dbReference type="ARBA" id="ARBA00009207"/>
    </source>
</evidence>
<keyword evidence="4" id="KW-1185">Reference proteome</keyword>
<proteinExistence type="inferred from homology"/>
<dbReference type="EMBL" id="LWDX02053266">
    <property type="protein sequence ID" value="OEL19548.1"/>
    <property type="molecule type" value="Genomic_DNA"/>
</dbReference>
<dbReference type="Proteomes" id="UP000095767">
    <property type="component" value="Unassembled WGS sequence"/>
</dbReference>
<feature type="compositionally biased region" description="Polar residues" evidence="2">
    <location>
        <begin position="207"/>
        <end position="216"/>
    </location>
</feature>
<dbReference type="OrthoDB" id="341898at2759"/>
<reference evidence="3 4" key="1">
    <citation type="submission" date="2016-09" db="EMBL/GenBank/DDBJ databases">
        <title>The draft genome of Dichanthelium oligosanthes: A C3 panicoid grass species.</title>
        <authorList>
            <person name="Studer A.J."/>
            <person name="Schnable J.C."/>
            <person name="Brutnell T.P."/>
        </authorList>
    </citation>
    <scope>NUCLEOTIDE SEQUENCE [LARGE SCALE GENOMIC DNA]</scope>
    <source>
        <strain evidence="4">cv. Kellogg 1175</strain>
        <tissue evidence="3">Leaf</tissue>
    </source>
</reference>
<protein>
    <recommendedName>
        <fullName evidence="5">Serine/threonine-protein phosphatase 4 regulatory subunit 2</fullName>
    </recommendedName>
</protein>
<dbReference type="STRING" id="888268.A0A1E5V384"/>
<dbReference type="Pfam" id="PF09184">
    <property type="entry name" value="PPP4R2"/>
    <property type="match status" value="1"/>
</dbReference>
<evidence type="ECO:0000313" key="3">
    <source>
        <dbReference type="EMBL" id="OEL19548.1"/>
    </source>
</evidence>
<feature type="region of interest" description="Disordered" evidence="2">
    <location>
        <begin position="196"/>
        <end position="301"/>
    </location>
</feature>
<evidence type="ECO:0000313" key="4">
    <source>
        <dbReference type="Proteomes" id="UP000095767"/>
    </source>
</evidence>
<dbReference type="PANTHER" id="PTHR16487:SF0">
    <property type="entry name" value="PROTEIN PHOSPHATASE 4 REGULATORY SUBUNIT 2-RELATED"/>
    <property type="match status" value="1"/>
</dbReference>
<gene>
    <name evidence="3" type="ORF">BAE44_0019433</name>
</gene>
<feature type="region of interest" description="Disordered" evidence="2">
    <location>
        <begin position="1"/>
        <end position="48"/>
    </location>
</feature>
<name>A0A1E5V384_9POAL</name>
<dbReference type="GO" id="GO:0005634">
    <property type="term" value="C:nucleus"/>
    <property type="evidence" value="ECO:0007669"/>
    <property type="project" value="TreeGrafter"/>
</dbReference>
<evidence type="ECO:0000256" key="2">
    <source>
        <dbReference type="SAM" id="MobiDB-lite"/>
    </source>
</evidence>
<feature type="compositionally biased region" description="Basic and acidic residues" evidence="2">
    <location>
        <begin position="260"/>
        <end position="271"/>
    </location>
</feature>
<feature type="compositionally biased region" description="Acidic residues" evidence="2">
    <location>
        <begin position="243"/>
        <end position="253"/>
    </location>
</feature>
<sequence>MEGAVTENAAAPVGAAAPEAAVHADQRVDGGAVVEDSPAPTAALEASSDADQVIEHAAPEDGRHGDPVTNVDVSPEEMRSIIEIIADTGKFWHDWSFLKSLLSLQLKQALDEYSEALTASQDDGQQQRSFSGETYSELVSRLSDALWHFEEGPPFTLQRLCEILLNPKGTYTKLSKLALALEKNLLVTSTITKCTDPYPAAHRPPSSDCTQITENSGPVDEEPESTPDHNTAVPNGTEHVAGDGDEEMADAEAEGMSGSRDVEMQEDKPDQVENINSNANPGAAADTEAVDVSEPLSEPQS</sequence>
<dbReference type="InterPro" id="IPR015267">
    <property type="entry name" value="PPP4R2"/>
</dbReference>
<dbReference type="AlphaFoldDB" id="A0A1E5V384"/>
<dbReference type="GO" id="GO:0005737">
    <property type="term" value="C:cytoplasm"/>
    <property type="evidence" value="ECO:0007669"/>
    <property type="project" value="TreeGrafter"/>
</dbReference>
<feature type="compositionally biased region" description="Low complexity" evidence="2">
    <location>
        <begin position="1"/>
        <end position="21"/>
    </location>
</feature>
<dbReference type="PANTHER" id="PTHR16487">
    <property type="entry name" value="PPP4R2-RELATED PROTEIN"/>
    <property type="match status" value="1"/>
</dbReference>
<dbReference type="GO" id="GO:0019888">
    <property type="term" value="F:protein phosphatase regulator activity"/>
    <property type="evidence" value="ECO:0007669"/>
    <property type="project" value="InterPro"/>
</dbReference>
<evidence type="ECO:0008006" key="5">
    <source>
        <dbReference type="Google" id="ProtNLM"/>
    </source>
</evidence>
<comment type="caution">
    <text evidence="3">The sequence shown here is derived from an EMBL/GenBank/DDBJ whole genome shotgun (WGS) entry which is preliminary data.</text>
</comment>
<comment type="similarity">
    <text evidence="1">Belongs to the PPP4R2 family.</text>
</comment>
<accession>A0A1E5V384</accession>